<accession>Q74ZE3</accession>
<dbReference type="SUPFAM" id="SSF111331">
    <property type="entry name" value="NAD kinase/diacylglycerol kinase-like"/>
    <property type="match status" value="1"/>
</dbReference>
<keyword evidence="3" id="KW-0547">Nucleotide-binding</keyword>
<sequence>MLGLYKYTKSYSRAILGSAGVVVKEQGSGNSAQAAEGALDDSDSQSSAMLETASLISCVTCLSDNMDSHSTDPLLLQSNTVIPYAKILNARLALEAPAEGGADDSFTEGARSVQDAEISSKPGSSSSRARAEGGMKSGGVLVDIVFAKPRRNDLVPKTVTLFVEYSSDDFYGGGEADVVEEILRRSYMNTKRNKSILVIINPYGGKGKAHKLYVTKAKPILVASDCQIDVVETKYSSHAAEIAATMDINKYDVIACASGDGIPHEVLNGLFTRPDRVAAFNKLAITQLPCGSGNAMSISCHGTSNPSYASLSLVKATEARVDLMCCTQPSYASSPRVSFLSQTYGVIAESDINTEFMRWIGPARFELGVTLNIFQRRKYPCQLYVKYAAKTKNELREHFTLHKARITQSFRSELMDSGSHLADLPSTDSDLIDDSCFHLKWSLDEPVPQDWEEIDTSLTDNLGIFYVGKMPYIAPDTKFFPAALHDDGAMDMVITDARTPLTRIAPILLSLDKGSHVLQPEVEHSKIEAYRLIPKLKSSIISVDGENFPFEPIQVEVLPRLAKTLLKNGCYVETEFEAL</sequence>
<dbReference type="OrthoDB" id="3853857at2759"/>
<dbReference type="EC" id="2.7.1.91" evidence="10"/>
<evidence type="ECO:0000256" key="4">
    <source>
        <dbReference type="ARBA" id="ARBA00022777"/>
    </source>
</evidence>
<keyword evidence="8" id="KW-0564">Palmitate</keyword>
<dbReference type="InterPro" id="IPR016064">
    <property type="entry name" value="NAD/diacylglycerol_kinase_sf"/>
</dbReference>
<feature type="compositionally biased region" description="Low complexity" evidence="13">
    <location>
        <begin position="119"/>
        <end position="128"/>
    </location>
</feature>
<dbReference type="GO" id="GO:0016020">
    <property type="term" value="C:membrane"/>
    <property type="evidence" value="ECO:0000318"/>
    <property type="project" value="GO_Central"/>
</dbReference>
<dbReference type="InterPro" id="IPR017438">
    <property type="entry name" value="ATP-NAD_kinase_N"/>
</dbReference>
<dbReference type="PROSITE" id="PS50146">
    <property type="entry name" value="DAGK"/>
    <property type="match status" value="1"/>
</dbReference>
<protein>
    <recommendedName>
        <fullName evidence="10">sphingosine kinase</fullName>
        <ecNumber evidence="10">2.7.1.91</ecNumber>
    </recommendedName>
</protein>
<dbReference type="Pfam" id="PF19279">
    <property type="entry name" value="YegS_C"/>
    <property type="match status" value="1"/>
</dbReference>
<reference evidence="15 16" key="1">
    <citation type="journal article" date="2004" name="Science">
        <title>The Ashbya gossypii genome as a tool for mapping the ancient Saccharomyces cerevisiae genome.</title>
        <authorList>
            <person name="Dietrich F.S."/>
            <person name="Voegeli S."/>
            <person name="Brachat S."/>
            <person name="Lerch A."/>
            <person name="Gates K."/>
            <person name="Steiner S."/>
            <person name="Mohr C."/>
            <person name="Pohlmann R."/>
            <person name="Luedi P."/>
            <person name="Choi S."/>
            <person name="Wing R.A."/>
            <person name="Flavier A."/>
            <person name="Gaffney T.D."/>
            <person name="Philippsen P."/>
        </authorList>
    </citation>
    <scope>NUCLEOTIDE SEQUENCE [LARGE SCALE GENOMIC DNA]</scope>
    <source>
        <strain evidence="16">ATCC 10895 / CBS 109.51 / FGSC 9923 / NRRL Y-1056</strain>
    </source>
</reference>
<dbReference type="Proteomes" id="UP000000591">
    <property type="component" value="Chromosome VII"/>
</dbReference>
<feature type="region of interest" description="Disordered" evidence="13">
    <location>
        <begin position="101"/>
        <end position="134"/>
    </location>
</feature>
<dbReference type="GO" id="GO:0005737">
    <property type="term" value="C:cytoplasm"/>
    <property type="evidence" value="ECO:0000318"/>
    <property type="project" value="GO_Central"/>
</dbReference>
<dbReference type="Gene3D" id="3.40.50.10330">
    <property type="entry name" value="Probable inorganic polyphosphate/atp-NAD kinase, domain 1"/>
    <property type="match status" value="1"/>
</dbReference>
<dbReference type="RefSeq" id="NP_986922.1">
    <property type="nucleotide sequence ID" value="NM_211984.1"/>
</dbReference>
<proteinExistence type="predicted"/>
<comment type="catalytic activity">
    <reaction evidence="12">
        <text>sphinganine + ATP = sphinganine 1-phosphate + ADP + H(+)</text>
        <dbReference type="Rhea" id="RHEA:15465"/>
        <dbReference type="ChEBI" id="CHEBI:15378"/>
        <dbReference type="ChEBI" id="CHEBI:30616"/>
        <dbReference type="ChEBI" id="CHEBI:57817"/>
        <dbReference type="ChEBI" id="CHEBI:57939"/>
        <dbReference type="ChEBI" id="CHEBI:456216"/>
        <dbReference type="EC" id="2.7.1.91"/>
    </reaction>
    <physiologicalReaction direction="left-to-right" evidence="12">
        <dbReference type="Rhea" id="RHEA:15466"/>
    </physiologicalReaction>
</comment>
<dbReference type="HOGENOM" id="CLU_013399_0_2_1"/>
<dbReference type="Gene3D" id="2.60.200.40">
    <property type="match status" value="1"/>
</dbReference>
<comment type="catalytic activity">
    <reaction evidence="11">
        <text>(4R)-hydroxysphinganine + ATP = (4R)-hydroxysphinganine 1-phosphate + ADP + H(+)</text>
        <dbReference type="Rhea" id="RHEA:33563"/>
        <dbReference type="ChEBI" id="CHEBI:15378"/>
        <dbReference type="ChEBI" id="CHEBI:30616"/>
        <dbReference type="ChEBI" id="CHEBI:64124"/>
        <dbReference type="ChEBI" id="CHEBI:64795"/>
        <dbReference type="ChEBI" id="CHEBI:456216"/>
        <dbReference type="EC" id="2.7.1.91"/>
    </reaction>
    <physiologicalReaction direction="left-to-right" evidence="11">
        <dbReference type="Rhea" id="RHEA:33564"/>
    </physiologicalReaction>
</comment>
<evidence type="ECO:0000256" key="12">
    <source>
        <dbReference type="ARBA" id="ARBA00052914"/>
    </source>
</evidence>
<evidence type="ECO:0000313" key="15">
    <source>
        <dbReference type="EMBL" id="AAS54746.1"/>
    </source>
</evidence>
<evidence type="ECO:0000256" key="6">
    <source>
        <dbReference type="ARBA" id="ARBA00022919"/>
    </source>
</evidence>
<dbReference type="FunFam" id="3.40.50.10330:FF:000005">
    <property type="entry name" value="Sphingosine kinase 2"/>
    <property type="match status" value="1"/>
</dbReference>
<dbReference type="Pfam" id="PF00781">
    <property type="entry name" value="DAGK_cat"/>
    <property type="match status" value="1"/>
</dbReference>
<evidence type="ECO:0000256" key="8">
    <source>
        <dbReference type="ARBA" id="ARBA00023139"/>
    </source>
</evidence>
<dbReference type="GeneID" id="4623224"/>
<dbReference type="KEGG" id="ago:AGOS_AGR256W"/>
<evidence type="ECO:0000256" key="3">
    <source>
        <dbReference type="ARBA" id="ARBA00022741"/>
    </source>
</evidence>
<organism evidence="15 16">
    <name type="scientific">Eremothecium gossypii (strain ATCC 10895 / CBS 109.51 / FGSC 9923 / NRRL Y-1056)</name>
    <name type="common">Yeast</name>
    <name type="synonym">Ashbya gossypii</name>
    <dbReference type="NCBI Taxonomy" id="284811"/>
    <lineage>
        <taxon>Eukaryota</taxon>
        <taxon>Fungi</taxon>
        <taxon>Dikarya</taxon>
        <taxon>Ascomycota</taxon>
        <taxon>Saccharomycotina</taxon>
        <taxon>Saccharomycetes</taxon>
        <taxon>Saccharomycetales</taxon>
        <taxon>Saccharomycetaceae</taxon>
        <taxon>Eremothecium</taxon>
    </lineage>
</organism>
<dbReference type="GO" id="GO:0008481">
    <property type="term" value="F:sphingosine kinase activity"/>
    <property type="evidence" value="ECO:0007669"/>
    <property type="project" value="UniProtKB-EC"/>
</dbReference>
<dbReference type="PANTHER" id="PTHR12358:SF31">
    <property type="entry name" value="ACYLGLYCEROL KINASE, MITOCHONDRIAL"/>
    <property type="match status" value="1"/>
</dbReference>
<dbReference type="InParanoid" id="Q74ZE3"/>
<dbReference type="STRING" id="284811.Q74ZE3"/>
<feature type="domain" description="DAGKc" evidence="14">
    <location>
        <begin position="191"/>
        <end position="330"/>
    </location>
</feature>
<dbReference type="GO" id="GO:0019722">
    <property type="term" value="P:calcium-mediated signaling"/>
    <property type="evidence" value="ECO:0007669"/>
    <property type="project" value="UniProtKB-ARBA"/>
</dbReference>
<comment type="subcellular location">
    <subcellularLocation>
        <location evidence="1">Endomembrane system</location>
    </subcellularLocation>
</comment>
<evidence type="ECO:0000256" key="7">
    <source>
        <dbReference type="ARBA" id="ARBA00023136"/>
    </source>
</evidence>
<dbReference type="EMBL" id="AE016820">
    <property type="protein sequence ID" value="AAS54746.1"/>
    <property type="molecule type" value="Genomic_DNA"/>
</dbReference>
<evidence type="ECO:0000256" key="9">
    <source>
        <dbReference type="ARBA" id="ARBA00043822"/>
    </source>
</evidence>
<dbReference type="eggNOG" id="KOG1116">
    <property type="taxonomic scope" value="Eukaryota"/>
</dbReference>
<keyword evidence="2" id="KW-0808">Transferase</keyword>
<keyword evidence="5" id="KW-0067">ATP-binding</keyword>
<keyword evidence="16" id="KW-1185">Reference proteome</keyword>
<evidence type="ECO:0000256" key="10">
    <source>
        <dbReference type="ARBA" id="ARBA00044037"/>
    </source>
</evidence>
<evidence type="ECO:0000313" key="16">
    <source>
        <dbReference type="Proteomes" id="UP000000591"/>
    </source>
</evidence>
<dbReference type="SMART" id="SM00046">
    <property type="entry name" value="DAGKc"/>
    <property type="match status" value="1"/>
</dbReference>
<dbReference type="AlphaFoldDB" id="Q74ZE3"/>
<reference evidence="16" key="2">
    <citation type="journal article" date="2013" name="G3 (Bethesda)">
        <title>Genomes of Ashbya fungi isolated from insects reveal four mating-type loci, numerous translocations, lack of transposons, and distinct gene duplications.</title>
        <authorList>
            <person name="Dietrich F.S."/>
            <person name="Voegeli S."/>
            <person name="Kuo S."/>
            <person name="Philippsen P."/>
        </authorList>
    </citation>
    <scope>GENOME REANNOTATION</scope>
    <source>
        <strain evidence="16">ATCC 10895 / CBS 109.51 / FGSC 9923 / NRRL Y-1056</strain>
    </source>
</reference>
<evidence type="ECO:0000256" key="5">
    <source>
        <dbReference type="ARBA" id="ARBA00022840"/>
    </source>
</evidence>
<keyword evidence="4" id="KW-0418">Kinase</keyword>
<evidence type="ECO:0000256" key="13">
    <source>
        <dbReference type="SAM" id="MobiDB-lite"/>
    </source>
</evidence>
<dbReference type="PANTHER" id="PTHR12358">
    <property type="entry name" value="SPHINGOSINE KINASE"/>
    <property type="match status" value="1"/>
</dbReference>
<dbReference type="OMA" id="QAWSRRI"/>
<keyword evidence="8" id="KW-0449">Lipoprotein</keyword>
<evidence type="ECO:0000256" key="1">
    <source>
        <dbReference type="ARBA" id="ARBA00004308"/>
    </source>
</evidence>
<keyword evidence="7" id="KW-0472">Membrane</keyword>
<dbReference type="InterPro" id="IPR050187">
    <property type="entry name" value="Lipid_Phosphate_FormReg"/>
</dbReference>
<evidence type="ECO:0000259" key="14">
    <source>
        <dbReference type="PROSITE" id="PS50146"/>
    </source>
</evidence>
<gene>
    <name evidence="15" type="ORF">AGOS_AGR256W</name>
</gene>
<keyword evidence="6" id="KW-0443">Lipid metabolism</keyword>
<dbReference type="GO" id="GO:0012505">
    <property type="term" value="C:endomembrane system"/>
    <property type="evidence" value="ECO:0007669"/>
    <property type="project" value="UniProtKB-SubCell"/>
</dbReference>
<evidence type="ECO:0000256" key="2">
    <source>
        <dbReference type="ARBA" id="ARBA00022679"/>
    </source>
</evidence>
<dbReference type="FunCoup" id="Q74ZE3">
    <property type="interactions" value="635"/>
</dbReference>
<evidence type="ECO:0000256" key="11">
    <source>
        <dbReference type="ARBA" id="ARBA00052341"/>
    </source>
</evidence>
<dbReference type="GO" id="GO:0005524">
    <property type="term" value="F:ATP binding"/>
    <property type="evidence" value="ECO:0007669"/>
    <property type="project" value="UniProtKB-KW"/>
</dbReference>
<dbReference type="InterPro" id="IPR001206">
    <property type="entry name" value="Diacylglycerol_kinase_cat_dom"/>
</dbReference>
<comment type="catalytic activity">
    <reaction evidence="9">
        <text>a sphingoid base + ATP = a sphingoid 1-phosphate + ADP + H(+)</text>
        <dbReference type="Rhea" id="RHEA:51496"/>
        <dbReference type="ChEBI" id="CHEBI:15378"/>
        <dbReference type="ChEBI" id="CHEBI:30616"/>
        <dbReference type="ChEBI" id="CHEBI:76941"/>
        <dbReference type="ChEBI" id="CHEBI:84410"/>
        <dbReference type="ChEBI" id="CHEBI:456216"/>
        <dbReference type="EC" id="2.7.1.91"/>
    </reaction>
</comment>
<dbReference type="GO" id="GO:0046512">
    <property type="term" value="P:sphingosine biosynthetic process"/>
    <property type="evidence" value="ECO:0000318"/>
    <property type="project" value="GO_Central"/>
</dbReference>
<name>Q74ZE3_EREGS</name>
<dbReference type="InterPro" id="IPR045540">
    <property type="entry name" value="YegS/DAGK_C"/>
</dbReference>
<keyword evidence="6" id="KW-0746">Sphingolipid metabolism</keyword>